<evidence type="ECO:0000313" key="5">
    <source>
        <dbReference type="Proteomes" id="UP000238701"/>
    </source>
</evidence>
<dbReference type="OrthoDB" id="5241041at2"/>
<dbReference type="PROSITE" id="PS51128">
    <property type="entry name" value="ZF_DKSA_2"/>
    <property type="match status" value="1"/>
</dbReference>
<proteinExistence type="predicted"/>
<dbReference type="PROSITE" id="PS51746">
    <property type="entry name" value="PPM_2"/>
    <property type="match status" value="1"/>
</dbReference>
<evidence type="ECO:0000256" key="2">
    <source>
        <dbReference type="PROSITE-ProRule" id="PRU00510"/>
    </source>
</evidence>
<organism evidence="4 5">
    <name type="scientific">Candidatus Sulfotelmatobacter kueseliae</name>
    <dbReference type="NCBI Taxonomy" id="2042962"/>
    <lineage>
        <taxon>Bacteria</taxon>
        <taxon>Pseudomonadati</taxon>
        <taxon>Acidobacteriota</taxon>
        <taxon>Terriglobia</taxon>
        <taxon>Terriglobales</taxon>
        <taxon>Candidatus Korobacteraceae</taxon>
        <taxon>Candidatus Sulfotelmatobacter</taxon>
    </lineage>
</organism>
<dbReference type="InterPro" id="IPR001932">
    <property type="entry name" value="PPM-type_phosphatase-like_dom"/>
</dbReference>
<evidence type="ECO:0000259" key="3">
    <source>
        <dbReference type="PROSITE" id="PS51746"/>
    </source>
</evidence>
<feature type="domain" description="PPM-type phosphatase" evidence="3">
    <location>
        <begin position="114"/>
        <end position="322"/>
    </location>
</feature>
<evidence type="ECO:0000256" key="1">
    <source>
        <dbReference type="ARBA" id="ARBA00022801"/>
    </source>
</evidence>
<dbReference type="SUPFAM" id="SSF81606">
    <property type="entry name" value="PP2C-like"/>
    <property type="match status" value="1"/>
</dbReference>
<dbReference type="GO" id="GO:0016791">
    <property type="term" value="F:phosphatase activity"/>
    <property type="evidence" value="ECO:0007669"/>
    <property type="project" value="TreeGrafter"/>
</dbReference>
<accession>A0A2U3K8D3</accession>
<keyword evidence="1" id="KW-0378">Hydrolase</keyword>
<dbReference type="InterPro" id="IPR036457">
    <property type="entry name" value="PPM-type-like_dom_sf"/>
</dbReference>
<dbReference type="PANTHER" id="PTHR43156:SF2">
    <property type="entry name" value="STAGE II SPORULATION PROTEIN E"/>
    <property type="match status" value="1"/>
</dbReference>
<name>A0A2U3K8D3_9BACT</name>
<reference evidence="5" key="1">
    <citation type="submission" date="2018-02" db="EMBL/GenBank/DDBJ databases">
        <authorList>
            <person name="Hausmann B."/>
        </authorList>
    </citation>
    <scope>NUCLEOTIDE SEQUENCE [LARGE SCALE GENOMIC DNA]</scope>
    <source>
        <strain evidence="5">Peat soil MAG SbA1</strain>
    </source>
</reference>
<dbReference type="Gene3D" id="3.60.40.10">
    <property type="entry name" value="PPM-type phosphatase domain"/>
    <property type="match status" value="1"/>
</dbReference>
<feature type="zinc finger region" description="dksA C4-type" evidence="2">
    <location>
        <begin position="55"/>
        <end position="79"/>
    </location>
</feature>
<sequence length="324" mass="34739">MATLEIAFLHNQLEERKRRLETAIAIAPDKAGLAGLLREVDSALERMAKGTYGLCQECHETIEQGRLLADPLVCYCLDHLTEPQRVALQRDLDLASAVQRKLLPQAGLQAGGWDTSYHYAPAGPVSGDYCDLIPSDGQLFFAVGDVSGKGVAASMLMTQLHALFRSLAGMGLPLGQIVARANRVFCESALAGQYATLVCGLAKPNGDVEIHNAGHWPAIVVGRGGVLRIESTGLPLGMFCEAEFCATRLQTEVGDTLFLYTDGLSEANSADSEYGVDRVTRLARQSAAQLPATLIASFLEDLRGFVNGSPPQDDLTLLAIRRVG</sequence>
<dbReference type="Proteomes" id="UP000238701">
    <property type="component" value="Unassembled WGS sequence"/>
</dbReference>
<dbReference type="Gene3D" id="1.20.120.910">
    <property type="entry name" value="DksA, coiled-coil domain"/>
    <property type="match status" value="1"/>
</dbReference>
<dbReference type="Pfam" id="PF07228">
    <property type="entry name" value="SpoIIE"/>
    <property type="match status" value="1"/>
</dbReference>
<dbReference type="InterPro" id="IPR052016">
    <property type="entry name" value="Bact_Sigma-Reg"/>
</dbReference>
<dbReference type="SMART" id="SM00331">
    <property type="entry name" value="PP2C_SIG"/>
    <property type="match status" value="1"/>
</dbReference>
<protein>
    <submittedName>
        <fullName evidence="4">Serine phosphatase</fullName>
    </submittedName>
</protein>
<dbReference type="PANTHER" id="PTHR43156">
    <property type="entry name" value="STAGE II SPORULATION PROTEIN E-RELATED"/>
    <property type="match status" value="1"/>
</dbReference>
<evidence type="ECO:0000313" key="4">
    <source>
        <dbReference type="EMBL" id="SPF35931.1"/>
    </source>
</evidence>
<gene>
    <name evidence="4" type="ORF">SBA1_1480005</name>
</gene>
<dbReference type="EMBL" id="OMOD01000055">
    <property type="protein sequence ID" value="SPF35931.1"/>
    <property type="molecule type" value="Genomic_DNA"/>
</dbReference>
<dbReference type="AlphaFoldDB" id="A0A2U3K8D3"/>